<name>A0A059IYH8_TRIIM</name>
<evidence type="ECO:0000313" key="2">
    <source>
        <dbReference type="Proteomes" id="UP000024533"/>
    </source>
</evidence>
<proteinExistence type="predicted"/>
<comment type="caution">
    <text evidence="1">The sequence shown here is derived from an EMBL/GenBank/DDBJ whole genome shotgun (WGS) entry which is preliminary data.</text>
</comment>
<dbReference type="AlphaFoldDB" id="A0A059IYH8"/>
<dbReference type="Proteomes" id="UP000024533">
    <property type="component" value="Unassembled WGS sequence"/>
</dbReference>
<dbReference type="OrthoDB" id="5841748at2759"/>
<accession>A0A059IYH8</accession>
<evidence type="ECO:0000313" key="1">
    <source>
        <dbReference type="EMBL" id="KDB20579.1"/>
    </source>
</evidence>
<organism evidence="1 2">
    <name type="scientific">Trichophyton interdigitale (strain MR816)</name>
    <dbReference type="NCBI Taxonomy" id="1215338"/>
    <lineage>
        <taxon>Eukaryota</taxon>
        <taxon>Fungi</taxon>
        <taxon>Dikarya</taxon>
        <taxon>Ascomycota</taxon>
        <taxon>Pezizomycotina</taxon>
        <taxon>Eurotiomycetes</taxon>
        <taxon>Eurotiomycetidae</taxon>
        <taxon>Onygenales</taxon>
        <taxon>Arthrodermataceae</taxon>
        <taxon>Trichophyton</taxon>
    </lineage>
</organism>
<keyword evidence="2" id="KW-1185">Reference proteome</keyword>
<reference evidence="1 2" key="1">
    <citation type="submission" date="2014-02" db="EMBL/GenBank/DDBJ databases">
        <title>The Genome Sequence of Trichophyton interdigitale MR816.</title>
        <authorList>
            <consortium name="The Broad Institute Genomics Platform"/>
            <person name="Cuomo C.A."/>
            <person name="White T.C."/>
            <person name="Graser Y."/>
            <person name="Martinez-Rossi N."/>
            <person name="Heitman J."/>
            <person name="Young S.K."/>
            <person name="Zeng Q."/>
            <person name="Gargeya S."/>
            <person name="Abouelleil A."/>
            <person name="Alvarado L."/>
            <person name="Chapman S.B."/>
            <person name="Gainer-Dewar J."/>
            <person name="Goldberg J."/>
            <person name="Griggs A."/>
            <person name="Gujja S."/>
            <person name="Hansen M."/>
            <person name="Howarth C."/>
            <person name="Imamovic A."/>
            <person name="Larimer J."/>
            <person name="Martinez D."/>
            <person name="Murphy C."/>
            <person name="Pearson M.D."/>
            <person name="Persinoti G."/>
            <person name="Poon T."/>
            <person name="Priest M."/>
            <person name="Roberts A.D."/>
            <person name="Saif S."/>
            <person name="Shea T.D."/>
            <person name="Sykes S.N."/>
            <person name="Wortman J."/>
            <person name="Nusbaum C."/>
            <person name="Birren B."/>
        </authorList>
    </citation>
    <scope>NUCLEOTIDE SEQUENCE [LARGE SCALE GENOMIC DNA]</scope>
    <source>
        <strain evidence="1 2">MR816</strain>
    </source>
</reference>
<dbReference type="HOGENOM" id="CLU_1856715_0_0_1"/>
<gene>
    <name evidence="1" type="ORF">H109_07484</name>
</gene>
<protein>
    <submittedName>
        <fullName evidence="1">Uncharacterized protein</fullName>
    </submittedName>
</protein>
<sequence length="150" mass="16859">MDRLPDELLMHIIYQAIDMRGSATGPILPASLEDCRPLLQRPKTGGFWFYPVTIYSEPIDGRQYVGFYDSSGDEESHPESTKFTRAIIYTLFEALGRGDANAQPPPALKLGRDSIASSGIYPITIERFVRIVPLDDHQKTLPILRCVESF</sequence>
<dbReference type="EMBL" id="AOKY01000763">
    <property type="protein sequence ID" value="KDB20579.1"/>
    <property type="molecule type" value="Genomic_DNA"/>
</dbReference>